<keyword evidence="3 6" id="KW-0805">Transcription regulation</keyword>
<sequence length="103" mass="11993">MYLPGDHNQKKRKQHLRRNQISFSACLPEDVHAIYAHSICAVKYSSDPFSDIRESVLEMMETVGVRNWNQLEELVYCYIALNPSEVHQYIEQAFVSVFISRAT</sequence>
<organism evidence="8 9">
    <name type="scientific">Heracleum sosnowskyi</name>
    <dbReference type="NCBI Taxonomy" id="360622"/>
    <lineage>
        <taxon>Eukaryota</taxon>
        <taxon>Viridiplantae</taxon>
        <taxon>Streptophyta</taxon>
        <taxon>Embryophyta</taxon>
        <taxon>Tracheophyta</taxon>
        <taxon>Spermatophyta</taxon>
        <taxon>Magnoliopsida</taxon>
        <taxon>eudicotyledons</taxon>
        <taxon>Gunneridae</taxon>
        <taxon>Pentapetalae</taxon>
        <taxon>asterids</taxon>
        <taxon>campanulids</taxon>
        <taxon>Apiales</taxon>
        <taxon>Apiaceae</taxon>
        <taxon>Apioideae</taxon>
        <taxon>apioid superclade</taxon>
        <taxon>Tordylieae</taxon>
        <taxon>Tordyliinae</taxon>
        <taxon>Heracleum</taxon>
    </lineage>
</organism>
<dbReference type="Proteomes" id="UP001237642">
    <property type="component" value="Unassembled WGS sequence"/>
</dbReference>
<comment type="caution">
    <text evidence="8">The sequence shown here is derived from an EMBL/GenBank/DDBJ whole genome shotgun (WGS) entry which is preliminary data.</text>
</comment>
<evidence type="ECO:0000256" key="4">
    <source>
        <dbReference type="ARBA" id="ARBA00023163"/>
    </source>
</evidence>
<dbReference type="NCBIfam" id="TIGR01568">
    <property type="entry name" value="A_thal_3678"/>
    <property type="match status" value="1"/>
</dbReference>
<comment type="function">
    <text evidence="6">Transcriptional repressor that regulates multiple aspects of plant growth and development.</text>
</comment>
<comment type="subcellular location">
    <subcellularLocation>
        <location evidence="1 6">Nucleus</location>
    </subcellularLocation>
</comment>
<reference evidence="8" key="2">
    <citation type="submission" date="2023-05" db="EMBL/GenBank/DDBJ databases">
        <authorList>
            <person name="Schelkunov M.I."/>
        </authorList>
    </citation>
    <scope>NUCLEOTIDE SEQUENCE</scope>
    <source>
        <strain evidence="8">Hsosn_3</strain>
        <tissue evidence="8">Leaf</tissue>
    </source>
</reference>
<dbReference type="Pfam" id="PF04844">
    <property type="entry name" value="Ovate"/>
    <property type="match status" value="1"/>
</dbReference>
<proteinExistence type="predicted"/>
<evidence type="ECO:0000256" key="6">
    <source>
        <dbReference type="RuleBase" id="RU367028"/>
    </source>
</evidence>
<keyword evidence="4 6" id="KW-0804">Transcription</keyword>
<dbReference type="PROSITE" id="PS51754">
    <property type="entry name" value="OVATE"/>
    <property type="match status" value="1"/>
</dbReference>
<feature type="domain" description="OVATE" evidence="7">
    <location>
        <begin position="41"/>
        <end position="100"/>
    </location>
</feature>
<dbReference type="PANTHER" id="PTHR33057">
    <property type="entry name" value="TRANSCRIPTION REPRESSOR OFP7-RELATED"/>
    <property type="match status" value="1"/>
</dbReference>
<dbReference type="InterPro" id="IPR038933">
    <property type="entry name" value="Ovate"/>
</dbReference>
<evidence type="ECO:0000256" key="2">
    <source>
        <dbReference type="ARBA" id="ARBA00022491"/>
    </source>
</evidence>
<dbReference type="GO" id="GO:0045892">
    <property type="term" value="P:negative regulation of DNA-templated transcription"/>
    <property type="evidence" value="ECO:0007669"/>
    <property type="project" value="UniProtKB-UniRule"/>
</dbReference>
<evidence type="ECO:0000256" key="5">
    <source>
        <dbReference type="ARBA" id="ARBA00023242"/>
    </source>
</evidence>
<keyword evidence="5 6" id="KW-0539">Nucleus</keyword>
<gene>
    <name evidence="8" type="ORF">POM88_009247</name>
</gene>
<name>A0AAD8J8E7_9APIA</name>
<evidence type="ECO:0000259" key="7">
    <source>
        <dbReference type="PROSITE" id="PS51754"/>
    </source>
</evidence>
<keyword evidence="2 6" id="KW-0678">Repressor</keyword>
<evidence type="ECO:0000313" key="9">
    <source>
        <dbReference type="Proteomes" id="UP001237642"/>
    </source>
</evidence>
<evidence type="ECO:0000256" key="3">
    <source>
        <dbReference type="ARBA" id="ARBA00023015"/>
    </source>
</evidence>
<reference evidence="8" key="1">
    <citation type="submission" date="2023-02" db="EMBL/GenBank/DDBJ databases">
        <title>Genome of toxic invasive species Heracleum sosnowskyi carries increased number of genes despite the absence of recent whole-genome duplications.</title>
        <authorList>
            <person name="Schelkunov M."/>
            <person name="Shtratnikova V."/>
            <person name="Makarenko M."/>
            <person name="Klepikova A."/>
            <person name="Omelchenko D."/>
            <person name="Novikova G."/>
            <person name="Obukhova E."/>
            <person name="Bogdanov V."/>
            <person name="Penin A."/>
            <person name="Logacheva M."/>
        </authorList>
    </citation>
    <scope>NUCLEOTIDE SEQUENCE</scope>
    <source>
        <strain evidence="8">Hsosn_3</strain>
        <tissue evidence="8">Leaf</tissue>
    </source>
</reference>
<protein>
    <recommendedName>
        <fullName evidence="6">Transcription repressor</fullName>
    </recommendedName>
    <alternativeName>
        <fullName evidence="6">Ovate family protein</fullName>
    </alternativeName>
</protein>
<accession>A0AAD8J8E7</accession>
<dbReference type="PANTHER" id="PTHR33057:SF110">
    <property type="entry name" value="TRANSCRIPTION REPRESSOR"/>
    <property type="match status" value="1"/>
</dbReference>
<evidence type="ECO:0000256" key="1">
    <source>
        <dbReference type="ARBA" id="ARBA00004123"/>
    </source>
</evidence>
<dbReference type="InterPro" id="IPR006458">
    <property type="entry name" value="Ovate_C"/>
</dbReference>
<keyword evidence="9" id="KW-1185">Reference proteome</keyword>
<dbReference type="GO" id="GO:0005634">
    <property type="term" value="C:nucleus"/>
    <property type="evidence" value="ECO:0007669"/>
    <property type="project" value="UniProtKB-SubCell"/>
</dbReference>
<dbReference type="EMBL" id="JAUIZM010000002">
    <property type="protein sequence ID" value="KAK1399384.1"/>
    <property type="molecule type" value="Genomic_DNA"/>
</dbReference>
<evidence type="ECO:0000313" key="8">
    <source>
        <dbReference type="EMBL" id="KAK1399384.1"/>
    </source>
</evidence>
<dbReference type="AlphaFoldDB" id="A0AAD8J8E7"/>